<keyword evidence="2" id="KW-0805">Transcription regulation</keyword>
<dbReference type="InterPro" id="IPR013572">
    <property type="entry name" value="Tscrpt_reg_MAATS_C"/>
</dbReference>
<dbReference type="SUPFAM" id="SSF46689">
    <property type="entry name" value="Homeodomain-like"/>
    <property type="match status" value="1"/>
</dbReference>
<name>A0ABU3KIV6_9BURK</name>
<comment type="caution">
    <text evidence="7">The sequence shown here is derived from an EMBL/GenBank/DDBJ whole genome shotgun (WGS) entry which is preliminary data.</text>
</comment>
<evidence type="ECO:0000259" key="6">
    <source>
        <dbReference type="PROSITE" id="PS50977"/>
    </source>
</evidence>
<evidence type="ECO:0000256" key="5">
    <source>
        <dbReference type="PROSITE-ProRule" id="PRU00335"/>
    </source>
</evidence>
<evidence type="ECO:0000256" key="1">
    <source>
        <dbReference type="ARBA" id="ARBA00022491"/>
    </source>
</evidence>
<dbReference type="PROSITE" id="PS50977">
    <property type="entry name" value="HTH_TETR_2"/>
    <property type="match status" value="1"/>
</dbReference>
<dbReference type="InterPro" id="IPR001647">
    <property type="entry name" value="HTH_TetR"/>
</dbReference>
<evidence type="ECO:0000256" key="4">
    <source>
        <dbReference type="ARBA" id="ARBA00023163"/>
    </source>
</evidence>
<dbReference type="Pfam" id="PF00440">
    <property type="entry name" value="TetR_N"/>
    <property type="match status" value="1"/>
</dbReference>
<evidence type="ECO:0000256" key="3">
    <source>
        <dbReference type="ARBA" id="ARBA00023125"/>
    </source>
</evidence>
<evidence type="ECO:0000256" key="2">
    <source>
        <dbReference type="ARBA" id="ARBA00023015"/>
    </source>
</evidence>
<feature type="DNA-binding region" description="H-T-H motif" evidence="5">
    <location>
        <begin position="33"/>
        <end position="52"/>
    </location>
</feature>
<keyword evidence="1" id="KW-0678">Repressor</keyword>
<dbReference type="SUPFAM" id="SSF48498">
    <property type="entry name" value="Tetracyclin repressor-like, C-terminal domain"/>
    <property type="match status" value="1"/>
</dbReference>
<dbReference type="PRINTS" id="PR00455">
    <property type="entry name" value="HTHTETR"/>
</dbReference>
<dbReference type="InterPro" id="IPR036271">
    <property type="entry name" value="Tet_transcr_reg_TetR-rel_C_sf"/>
</dbReference>
<feature type="domain" description="HTH tetR-type" evidence="6">
    <location>
        <begin position="10"/>
        <end position="70"/>
    </location>
</feature>
<accession>A0ABU3KIV6</accession>
<dbReference type="InterPro" id="IPR023772">
    <property type="entry name" value="DNA-bd_HTH_TetR-type_CS"/>
</dbReference>
<keyword evidence="8" id="KW-1185">Reference proteome</keyword>
<organism evidence="7 8">
    <name type="scientific">Rhodoferax potami</name>
    <dbReference type="NCBI Taxonomy" id="3068338"/>
    <lineage>
        <taxon>Bacteria</taxon>
        <taxon>Pseudomonadati</taxon>
        <taxon>Pseudomonadota</taxon>
        <taxon>Betaproteobacteria</taxon>
        <taxon>Burkholderiales</taxon>
        <taxon>Comamonadaceae</taxon>
        <taxon>Rhodoferax</taxon>
    </lineage>
</organism>
<evidence type="ECO:0000313" key="8">
    <source>
        <dbReference type="Proteomes" id="UP001321700"/>
    </source>
</evidence>
<evidence type="ECO:0000313" key="7">
    <source>
        <dbReference type="EMBL" id="MDT7517705.1"/>
    </source>
</evidence>
<dbReference type="Pfam" id="PF08361">
    <property type="entry name" value="TetR_C_2"/>
    <property type="match status" value="1"/>
</dbReference>
<dbReference type="InterPro" id="IPR009057">
    <property type="entry name" value="Homeodomain-like_sf"/>
</dbReference>
<dbReference type="EMBL" id="JAVBIK010000001">
    <property type="protein sequence ID" value="MDT7517705.1"/>
    <property type="molecule type" value="Genomic_DNA"/>
</dbReference>
<reference evidence="7 8" key="1">
    <citation type="submission" date="2023-08" db="EMBL/GenBank/DDBJ databases">
        <title>Rhodoferax potami sp. nov. and Rhodoferax mekongensis sp. nov., isolated from the Mekong River in Thailand.</title>
        <authorList>
            <person name="Kitikhun S."/>
            <person name="Charoenyingcharoen P."/>
            <person name="Siriarchawattana P."/>
            <person name="Likhitrattanapisal S."/>
            <person name="Nilsakha T."/>
            <person name="Chanpet A."/>
            <person name="Rattanawaree P."/>
            <person name="Ingsriswang S."/>
        </authorList>
    </citation>
    <scope>NUCLEOTIDE SEQUENCE [LARGE SCALE GENOMIC DNA]</scope>
    <source>
        <strain evidence="7 8">TBRC 17660</strain>
    </source>
</reference>
<gene>
    <name evidence="7" type="ORF">RAE19_02945</name>
</gene>
<dbReference type="InterPro" id="IPR050109">
    <property type="entry name" value="HTH-type_TetR-like_transc_reg"/>
</dbReference>
<dbReference type="PROSITE" id="PS01081">
    <property type="entry name" value="HTH_TETR_1"/>
    <property type="match status" value="1"/>
</dbReference>
<dbReference type="Proteomes" id="UP001321700">
    <property type="component" value="Unassembled WGS sequence"/>
</dbReference>
<dbReference type="PANTHER" id="PTHR30055:SF240">
    <property type="entry name" value="HTH-TYPE TRANSCRIPTIONAL REGULATOR ACRR"/>
    <property type="match status" value="1"/>
</dbReference>
<dbReference type="PANTHER" id="PTHR30055">
    <property type="entry name" value="HTH-TYPE TRANSCRIPTIONAL REGULATOR RUTR"/>
    <property type="match status" value="1"/>
</dbReference>
<keyword evidence="3 5" id="KW-0238">DNA-binding</keyword>
<sequence length="208" mass="23738">MARRTKEEALATRELILDAAERVFYQRGVSRTSLQEIAKEAGLTRGAIYWHFENKGELFHAMMERVTLPMMARMTEITPEDEARPLDKIRRNTAAALREIAHNPQVRRVFEIAMKKVEYVDEMQEMQQRKISGRNECMDDMQHLLQIAQKLGHIKADAHLRNTTIGLFALVGGIKYNWLLDPEAFDLEAVGLATLDAYLAGLKASQVV</sequence>
<keyword evidence="4" id="KW-0804">Transcription</keyword>
<dbReference type="RefSeq" id="WP_313873516.1">
    <property type="nucleotide sequence ID" value="NZ_JAVBIK010000001.1"/>
</dbReference>
<protein>
    <submittedName>
        <fullName evidence="7">TetR family transcriptional regulator</fullName>
    </submittedName>
</protein>
<proteinExistence type="predicted"/>
<dbReference type="Gene3D" id="1.10.357.10">
    <property type="entry name" value="Tetracycline Repressor, domain 2"/>
    <property type="match status" value="1"/>
</dbReference>